<dbReference type="SUPFAM" id="SSF111418">
    <property type="entry name" value="Hormone receptor domain"/>
    <property type="match status" value="1"/>
</dbReference>
<feature type="transmembrane region" description="Helical" evidence="14">
    <location>
        <begin position="509"/>
        <end position="533"/>
    </location>
</feature>
<sequence length="733" mass="83375">MASNCLTTELQSPNSAGEMRETLKVCNPVNARLFSQGLTQASPRPSSLVHKCSHGMLAQTTTDNDDSDLSDHSRPANLLSSFVLNSAFSSISLHTRDKVNALLDDKRVKETSYNSSVLSTGRLSSPSSSVTHSKRINSRKNGDFSRTLHKISPPSLKTTRRAGYHKKRLDYRNTDTNIVTGQVVYRSTESKSCNKVHNGLLLFLAMAAFVNIGGGDKNTHTVVNISADKQMAWIELAGLECQQEMLRTPLPSPNVTMCPRTWDSVLCWPDTKAGEVATQPCPSYMNGFQPWENATRRCMEDGTWYFYPKLNRTWTNLTQCLSDLIPEESGAEFIKSHMGRIRLMYSWGYGLSLASLVLSVIIMLSFRRLHCPRNTIHLNLFMSFILRAAISFMKEKLLVAGLGFHFDVERDEEQERFIFKNGSIHWECKLFFTCFNYILGANYMWILVEGLYLCTLVSWAVFSEKSFIKLYIIFGWLSPLWFVIPWVIVRALKEDVYCWNTHPTEGYFWIMRGPIVASILINFGIFVYIIVILCQKLSAVNSPEAMKFRYRKLARSTLVLIPLFGVHYMVFIFLPKDVHPTTQLVQLYFEMFFNSIQGFLVAVLFCFMNGEVRNELKKKWHRFRLTYLNQVIQSRTTDSCTHTSATFLPRAAADSKWSGLRSQNQAGRGGGGDRRGRWRQNGCDENHQESATMLLPMGQLSSNNSSRQENGTLAEVSSHSDVLNKSDAHEEFR</sequence>
<feature type="compositionally biased region" description="Basic and acidic residues" evidence="13">
    <location>
        <begin position="722"/>
        <end position="733"/>
    </location>
</feature>
<accession>A0AAV4B8H8</accession>
<dbReference type="Proteomes" id="UP000735302">
    <property type="component" value="Unassembled WGS sequence"/>
</dbReference>
<evidence type="ECO:0000256" key="4">
    <source>
        <dbReference type="ARBA" id="ARBA00022692"/>
    </source>
</evidence>
<feature type="compositionally biased region" description="Low complexity" evidence="13">
    <location>
        <begin position="117"/>
        <end position="131"/>
    </location>
</feature>
<dbReference type="PRINTS" id="PR01350">
    <property type="entry name" value="CTRFAMILY"/>
</dbReference>
<dbReference type="InterPro" id="IPR017983">
    <property type="entry name" value="GPCR_2_secretin-like_CS"/>
</dbReference>
<dbReference type="AlphaFoldDB" id="A0AAV4B8H8"/>
<feature type="transmembrane region" description="Helical" evidence="14">
    <location>
        <begin position="376"/>
        <end position="393"/>
    </location>
</feature>
<dbReference type="InterPro" id="IPR000832">
    <property type="entry name" value="GPCR_2_secretin-like"/>
</dbReference>
<feature type="transmembrane region" description="Helical" evidence="14">
    <location>
        <begin position="470"/>
        <end position="489"/>
    </location>
</feature>
<evidence type="ECO:0000256" key="14">
    <source>
        <dbReference type="SAM" id="Phobius"/>
    </source>
</evidence>
<keyword evidence="6 14" id="KW-1133">Transmembrane helix</keyword>
<dbReference type="CDD" id="cd15272">
    <property type="entry name" value="7tmB1_PTH-R_related"/>
    <property type="match status" value="1"/>
</dbReference>
<evidence type="ECO:0000256" key="11">
    <source>
        <dbReference type="ARBA" id="ARBA00023180"/>
    </source>
</evidence>
<dbReference type="InterPro" id="IPR003287">
    <property type="entry name" value="GPCR_2_calcitonin_rcpt_fam"/>
</dbReference>
<comment type="subcellular location">
    <subcellularLocation>
        <location evidence="1">Cell membrane</location>
        <topology evidence="1">Multi-pass membrane protein</topology>
    </subcellularLocation>
</comment>
<keyword evidence="4 14" id="KW-0812">Transmembrane</keyword>
<evidence type="ECO:0000256" key="7">
    <source>
        <dbReference type="ARBA" id="ARBA00023040"/>
    </source>
</evidence>
<name>A0AAV4B8H8_9GAST</name>
<keyword evidence="18" id="KW-1185">Reference proteome</keyword>
<keyword evidence="12" id="KW-0807">Transducer</keyword>
<evidence type="ECO:0000256" key="10">
    <source>
        <dbReference type="ARBA" id="ARBA00023170"/>
    </source>
</evidence>
<feature type="transmembrane region" description="Helical" evidence="14">
    <location>
        <begin position="443"/>
        <end position="463"/>
    </location>
</feature>
<keyword evidence="3" id="KW-1003">Cell membrane</keyword>
<gene>
    <name evidence="17" type="ORF">PoB_004115900</name>
</gene>
<keyword evidence="7" id="KW-0297">G-protein coupled receptor</keyword>
<dbReference type="PROSITE" id="PS00649">
    <property type="entry name" value="G_PROTEIN_RECEP_F2_1"/>
    <property type="match status" value="1"/>
</dbReference>
<dbReference type="InterPro" id="IPR036445">
    <property type="entry name" value="GPCR_2_extracell_dom_sf"/>
</dbReference>
<dbReference type="Pfam" id="PF02793">
    <property type="entry name" value="HRM"/>
    <property type="match status" value="1"/>
</dbReference>
<feature type="compositionally biased region" description="Polar residues" evidence="13">
    <location>
        <begin position="699"/>
        <end position="721"/>
    </location>
</feature>
<evidence type="ECO:0000256" key="2">
    <source>
        <dbReference type="ARBA" id="ARBA00005314"/>
    </source>
</evidence>
<dbReference type="EMBL" id="BLXT01004580">
    <property type="protein sequence ID" value="GFO14654.1"/>
    <property type="molecule type" value="Genomic_DNA"/>
</dbReference>
<dbReference type="InterPro" id="IPR001879">
    <property type="entry name" value="GPCR_2_extracellular_dom"/>
</dbReference>
<dbReference type="PANTHER" id="PTHR45620">
    <property type="entry name" value="PDF RECEPTOR-LIKE PROTEIN-RELATED"/>
    <property type="match status" value="1"/>
</dbReference>
<feature type="transmembrane region" description="Helical" evidence="14">
    <location>
        <begin position="553"/>
        <end position="575"/>
    </location>
</feature>
<comment type="similarity">
    <text evidence="2">Belongs to the G-protein coupled receptor 2 family.</text>
</comment>
<dbReference type="Gene3D" id="4.10.1240.10">
    <property type="entry name" value="GPCR, family 2, extracellular hormone receptor domain"/>
    <property type="match status" value="1"/>
</dbReference>
<dbReference type="SMART" id="SM00008">
    <property type="entry name" value="HormR"/>
    <property type="match status" value="1"/>
</dbReference>
<feature type="transmembrane region" description="Helical" evidence="14">
    <location>
        <begin position="587"/>
        <end position="608"/>
    </location>
</feature>
<dbReference type="PROSITE" id="PS50227">
    <property type="entry name" value="G_PROTEIN_RECEP_F2_3"/>
    <property type="match status" value="1"/>
</dbReference>
<dbReference type="PROSITE" id="PS50261">
    <property type="entry name" value="G_PROTEIN_RECEP_F2_4"/>
    <property type="match status" value="1"/>
</dbReference>
<keyword evidence="10 17" id="KW-0675">Receptor</keyword>
<evidence type="ECO:0000256" key="8">
    <source>
        <dbReference type="ARBA" id="ARBA00023136"/>
    </source>
</evidence>
<dbReference type="GO" id="GO:0004948">
    <property type="term" value="F:calcitonin receptor activity"/>
    <property type="evidence" value="ECO:0007669"/>
    <property type="project" value="InterPro"/>
</dbReference>
<dbReference type="PRINTS" id="PR00249">
    <property type="entry name" value="GPCRSECRETIN"/>
</dbReference>
<evidence type="ECO:0000256" key="9">
    <source>
        <dbReference type="ARBA" id="ARBA00023157"/>
    </source>
</evidence>
<evidence type="ECO:0000313" key="18">
    <source>
        <dbReference type="Proteomes" id="UP000735302"/>
    </source>
</evidence>
<evidence type="ECO:0000256" key="1">
    <source>
        <dbReference type="ARBA" id="ARBA00004651"/>
    </source>
</evidence>
<dbReference type="InterPro" id="IPR017981">
    <property type="entry name" value="GPCR_2-like_7TM"/>
</dbReference>
<keyword evidence="8 14" id="KW-0472">Membrane</keyword>
<dbReference type="GO" id="GO:0007188">
    <property type="term" value="P:adenylate cyclase-modulating G protein-coupled receptor signaling pathway"/>
    <property type="evidence" value="ECO:0007669"/>
    <property type="project" value="TreeGrafter"/>
</dbReference>
<dbReference type="GO" id="GO:0005886">
    <property type="term" value="C:plasma membrane"/>
    <property type="evidence" value="ECO:0007669"/>
    <property type="project" value="UniProtKB-SubCell"/>
</dbReference>
<evidence type="ECO:0000256" key="6">
    <source>
        <dbReference type="ARBA" id="ARBA00022989"/>
    </source>
</evidence>
<evidence type="ECO:0000256" key="3">
    <source>
        <dbReference type="ARBA" id="ARBA00022475"/>
    </source>
</evidence>
<dbReference type="GO" id="GO:0017046">
    <property type="term" value="F:peptide hormone binding"/>
    <property type="evidence" value="ECO:0007669"/>
    <property type="project" value="TreeGrafter"/>
</dbReference>
<reference evidence="17 18" key="1">
    <citation type="journal article" date="2021" name="Elife">
        <title>Chloroplast acquisition without the gene transfer in kleptoplastic sea slugs, Plakobranchus ocellatus.</title>
        <authorList>
            <person name="Maeda T."/>
            <person name="Takahashi S."/>
            <person name="Yoshida T."/>
            <person name="Shimamura S."/>
            <person name="Takaki Y."/>
            <person name="Nagai Y."/>
            <person name="Toyoda A."/>
            <person name="Suzuki Y."/>
            <person name="Arimoto A."/>
            <person name="Ishii H."/>
            <person name="Satoh N."/>
            <person name="Nishiyama T."/>
            <person name="Hasebe M."/>
            <person name="Maruyama T."/>
            <person name="Minagawa J."/>
            <person name="Obokata J."/>
            <person name="Shigenobu S."/>
        </authorList>
    </citation>
    <scope>NUCLEOTIDE SEQUENCE [LARGE SCALE GENOMIC DNA]</scope>
</reference>
<keyword evidence="11" id="KW-0325">Glycoprotein</keyword>
<evidence type="ECO:0000259" key="16">
    <source>
        <dbReference type="PROSITE" id="PS50261"/>
    </source>
</evidence>
<feature type="transmembrane region" description="Helical" evidence="14">
    <location>
        <begin position="344"/>
        <end position="364"/>
    </location>
</feature>
<feature type="domain" description="G-protein coupled receptors family 2 profile 1" evidence="15">
    <location>
        <begin position="240"/>
        <end position="324"/>
    </location>
</feature>
<dbReference type="GO" id="GO:0007166">
    <property type="term" value="P:cell surface receptor signaling pathway"/>
    <property type="evidence" value="ECO:0007669"/>
    <property type="project" value="InterPro"/>
</dbReference>
<dbReference type="PROSITE" id="PS00650">
    <property type="entry name" value="G_PROTEIN_RECEP_F2_2"/>
    <property type="match status" value="1"/>
</dbReference>
<dbReference type="InterPro" id="IPR050332">
    <property type="entry name" value="GPCR_2"/>
</dbReference>
<evidence type="ECO:0000256" key="13">
    <source>
        <dbReference type="SAM" id="MobiDB-lite"/>
    </source>
</evidence>
<evidence type="ECO:0000256" key="12">
    <source>
        <dbReference type="ARBA" id="ARBA00023224"/>
    </source>
</evidence>
<feature type="region of interest" description="Disordered" evidence="13">
    <location>
        <begin position="696"/>
        <end position="733"/>
    </location>
</feature>
<evidence type="ECO:0000259" key="15">
    <source>
        <dbReference type="PROSITE" id="PS50227"/>
    </source>
</evidence>
<dbReference type="PANTHER" id="PTHR45620:SF1">
    <property type="entry name" value="G-PROTEIN COUPLED RECEPTORS FAMILY 2 PROFILE 2 DOMAIN-CONTAINING PROTEIN"/>
    <property type="match status" value="1"/>
</dbReference>
<keyword evidence="9" id="KW-1015">Disulfide bond</keyword>
<feature type="domain" description="G-protein coupled receptors family 2 profile 2" evidence="16">
    <location>
        <begin position="341"/>
        <end position="609"/>
    </location>
</feature>
<organism evidence="17 18">
    <name type="scientific">Plakobranchus ocellatus</name>
    <dbReference type="NCBI Taxonomy" id="259542"/>
    <lineage>
        <taxon>Eukaryota</taxon>
        <taxon>Metazoa</taxon>
        <taxon>Spiralia</taxon>
        <taxon>Lophotrochozoa</taxon>
        <taxon>Mollusca</taxon>
        <taxon>Gastropoda</taxon>
        <taxon>Heterobranchia</taxon>
        <taxon>Euthyneura</taxon>
        <taxon>Panpulmonata</taxon>
        <taxon>Sacoglossa</taxon>
        <taxon>Placobranchoidea</taxon>
        <taxon>Plakobranchidae</taxon>
        <taxon>Plakobranchus</taxon>
    </lineage>
</organism>
<evidence type="ECO:0000256" key="5">
    <source>
        <dbReference type="ARBA" id="ARBA00022729"/>
    </source>
</evidence>
<comment type="caution">
    <text evidence="17">The sequence shown here is derived from an EMBL/GenBank/DDBJ whole genome shotgun (WGS) entry which is preliminary data.</text>
</comment>
<feature type="region of interest" description="Disordered" evidence="13">
    <location>
        <begin position="117"/>
        <end position="139"/>
    </location>
</feature>
<dbReference type="Pfam" id="PF00002">
    <property type="entry name" value="7tm_2"/>
    <property type="match status" value="1"/>
</dbReference>
<dbReference type="Gene3D" id="1.20.1070.10">
    <property type="entry name" value="Rhodopsin 7-helix transmembrane proteins"/>
    <property type="match status" value="1"/>
</dbReference>
<evidence type="ECO:0000313" key="17">
    <source>
        <dbReference type="EMBL" id="GFO14654.1"/>
    </source>
</evidence>
<feature type="region of interest" description="Disordered" evidence="13">
    <location>
        <begin position="656"/>
        <end position="683"/>
    </location>
</feature>
<keyword evidence="5" id="KW-0732">Signal</keyword>
<protein>
    <submittedName>
        <fullName evidence="17">Parathyroid hormone/parathyroid hormone-related peptide receptor</fullName>
    </submittedName>
</protein>
<proteinExistence type="inferred from homology"/>
<dbReference type="SUPFAM" id="SSF81321">
    <property type="entry name" value="Family A G protein-coupled receptor-like"/>
    <property type="match status" value="1"/>
</dbReference>